<dbReference type="Proteomes" id="UP000509414">
    <property type="component" value="Chromosome"/>
</dbReference>
<dbReference type="InterPro" id="IPR009989">
    <property type="entry name" value="TrbM"/>
</dbReference>
<dbReference type="EMBL" id="CP049075">
    <property type="protein sequence ID" value="QLI06146.1"/>
    <property type="molecule type" value="Genomic_DNA"/>
</dbReference>
<name>A0A7H9CJ42_9BACT</name>
<keyword evidence="3" id="KW-1185">Reference proteome</keyword>
<dbReference type="Pfam" id="PF07424">
    <property type="entry name" value="TrbM"/>
    <property type="match status" value="1"/>
</dbReference>
<dbReference type="KEGG" id="cinf:CINF_1673"/>
<accession>A0A7H9CJ42</accession>
<evidence type="ECO:0000256" key="1">
    <source>
        <dbReference type="SAM" id="SignalP"/>
    </source>
</evidence>
<evidence type="ECO:0000313" key="3">
    <source>
        <dbReference type="Proteomes" id="UP000509414"/>
    </source>
</evidence>
<evidence type="ECO:0000313" key="2">
    <source>
        <dbReference type="EMBL" id="QLI06146.1"/>
    </source>
</evidence>
<reference evidence="2 3" key="1">
    <citation type="submission" date="2020-02" db="EMBL/GenBank/DDBJ databases">
        <title>Complete genome sequence of the novel Campylobacter species Candidatus Campylobacter infans.</title>
        <authorList>
            <person name="Duim B."/>
            <person name="Zomer A."/>
            <person name="van der Graaf L."/>
            <person name="Wagenaar J."/>
        </authorList>
    </citation>
    <scope>NUCLEOTIDE SEQUENCE [LARGE SCALE GENOMIC DNA]</scope>
    <source>
        <strain evidence="2 3">19S00001</strain>
    </source>
</reference>
<proteinExistence type="predicted"/>
<protein>
    <submittedName>
        <fullName evidence="2">Type IV conjugative transfer system protein TrbM</fullName>
    </submittedName>
</protein>
<keyword evidence="1" id="KW-0732">Signal</keyword>
<dbReference type="AlphaFoldDB" id="A0A7H9CJ42"/>
<organism evidence="2 3">
    <name type="scientific">Candidatus Campylobacter infans</name>
    <dbReference type="NCBI Taxonomy" id="2561898"/>
    <lineage>
        <taxon>Bacteria</taxon>
        <taxon>Pseudomonadati</taxon>
        <taxon>Campylobacterota</taxon>
        <taxon>Epsilonproteobacteria</taxon>
        <taxon>Campylobacterales</taxon>
        <taxon>Campylobacteraceae</taxon>
        <taxon>Campylobacter</taxon>
    </lineage>
</organism>
<feature type="chain" id="PRO_5028984376" evidence="1">
    <location>
        <begin position="21"/>
        <end position="169"/>
    </location>
</feature>
<feature type="signal peptide" evidence="1">
    <location>
        <begin position="1"/>
        <end position="20"/>
    </location>
</feature>
<dbReference type="RefSeq" id="WP_179975221.1">
    <property type="nucleotide sequence ID" value="NZ_CP049075.1"/>
</dbReference>
<sequence length="169" mass="18334">MKKLVLTLTAGAILASTAMASDQLTGDKKLACEAILCLPASARPSECKPSIKKYFSIVGKKPSDTANKRKQFLNKCPADNTPQMQAIKGAIVAGAFSQIANPNCDPSILNSKAGMIKSCHSREDCRNQNIFLGESKNPPTLPTECEAENLSYRCNLRSGSIRCEWIIDR</sequence>
<gene>
    <name evidence="2" type="ORF">CINF_1673</name>
</gene>